<dbReference type="SMART" id="SM00471">
    <property type="entry name" value="HDc"/>
    <property type="match status" value="1"/>
</dbReference>
<name>A0A9D1CFS8_AQUAO</name>
<dbReference type="PROSITE" id="PS51880">
    <property type="entry name" value="TGS"/>
    <property type="match status" value="1"/>
</dbReference>
<dbReference type="Gene3D" id="3.30.460.10">
    <property type="entry name" value="Beta Polymerase, domain 2"/>
    <property type="match status" value="1"/>
</dbReference>
<dbReference type="InterPro" id="IPR006674">
    <property type="entry name" value="HD_domain"/>
</dbReference>
<feature type="domain" description="ACT" evidence="3">
    <location>
        <begin position="622"/>
        <end position="693"/>
    </location>
</feature>
<evidence type="ECO:0000256" key="2">
    <source>
        <dbReference type="RuleBase" id="RU003847"/>
    </source>
</evidence>
<dbReference type="InterPro" id="IPR007685">
    <property type="entry name" value="RelA_SpoT"/>
</dbReference>
<evidence type="ECO:0000313" key="7">
    <source>
        <dbReference type="Proteomes" id="UP000606463"/>
    </source>
</evidence>
<evidence type="ECO:0000313" key="6">
    <source>
        <dbReference type="EMBL" id="HIP98452.1"/>
    </source>
</evidence>
<dbReference type="InterPro" id="IPR012676">
    <property type="entry name" value="TGS-like"/>
</dbReference>
<dbReference type="Pfam" id="PF02824">
    <property type="entry name" value="TGS"/>
    <property type="match status" value="1"/>
</dbReference>
<comment type="similarity">
    <text evidence="2">Belongs to the relA/spoT family.</text>
</comment>
<dbReference type="GO" id="GO:0015949">
    <property type="term" value="P:nucleobase-containing small molecule interconversion"/>
    <property type="evidence" value="ECO:0007669"/>
    <property type="project" value="UniProtKB-ARBA"/>
</dbReference>
<dbReference type="Gene3D" id="3.30.70.260">
    <property type="match status" value="1"/>
</dbReference>
<sequence length="693" mass="79534">MSPLYPATEELEKEILTLTEKNRQVAKAIEYAKTKHEGQFRKTGEPYIVHPLWVALKLAEMKLDIPTVVAGVLHDVVEDTDASLEEIEKLFGKEIALIVDGLTKLDKHKFRSKDEANAENFRKLLLATAKDIRTLIVKLVDRLDNMRSLGIFPPEKQRRIAKETLLVYAPLSHLLGIWEIKSQLEDLAFKYLYPEEYERVKTFVGRARKELEEYLKKYIIPPLKLELEKAGIRGEIKYRSKHLYSIWEKTKRKGISLEEVHDILGVRVITDTVAECYSTLGIVHQLWKPVAGKFKDYISTPKPNLYQSLHTTVVGPKGRWVEFQIRTWDMHYIAEKGIAAHWAYKQGRRPKPQEERIAQALRELVESFNNPHEYKEITERLRSELEKEIFVYTPKGDIIALPKDATPVDFAYAIHTELGNHCVGAKVDGRLVPLDYKLKTGERVEILTSPHKKPSPEWLKFVKTAKAKQRIKQFLRKELEKTLLAEGKKIWKTISAKYNLSLEEVLQKTKKSEKEFLLQLSQGKLSEKWVLSLLSPQRVGEKEEEGAKSEGILDWKEFKGIKYTVASCCHPLPGEEVKAVIQKGKGLVIHSRNCPNLKNLEKIAPEKVFTIRWTQKGLFPVPLRVVAYDYIGLLGDISSIFAQKGVNIVKAETSSRGDRAYLNIVGLFKDYNHLKEVESAILKLPKVLGVKRI</sequence>
<dbReference type="CDD" id="cd01668">
    <property type="entry name" value="TGS_RSH"/>
    <property type="match status" value="1"/>
</dbReference>
<evidence type="ECO:0000259" key="3">
    <source>
        <dbReference type="PROSITE" id="PS51671"/>
    </source>
</evidence>
<dbReference type="InterPro" id="IPR043519">
    <property type="entry name" value="NT_sf"/>
</dbReference>
<dbReference type="SUPFAM" id="SSF55021">
    <property type="entry name" value="ACT-like"/>
    <property type="match status" value="1"/>
</dbReference>
<dbReference type="SUPFAM" id="SSF81301">
    <property type="entry name" value="Nucleotidyltransferase"/>
    <property type="match status" value="1"/>
</dbReference>
<dbReference type="Pfam" id="PF13328">
    <property type="entry name" value="HD_4"/>
    <property type="match status" value="1"/>
</dbReference>
<dbReference type="GO" id="GO:0005886">
    <property type="term" value="C:plasma membrane"/>
    <property type="evidence" value="ECO:0007669"/>
    <property type="project" value="TreeGrafter"/>
</dbReference>
<dbReference type="FunFam" id="1.10.3210.10:FF:000001">
    <property type="entry name" value="GTP pyrophosphokinase RelA"/>
    <property type="match status" value="1"/>
</dbReference>
<dbReference type="CDD" id="cd00077">
    <property type="entry name" value="HDc"/>
    <property type="match status" value="1"/>
</dbReference>
<reference evidence="6" key="1">
    <citation type="journal article" date="2020" name="ISME J.">
        <title>Gammaproteobacteria mediating utilization of methyl-, sulfur- and petroleum organic compounds in deep ocean hydrothermal plumes.</title>
        <authorList>
            <person name="Zhou Z."/>
            <person name="Liu Y."/>
            <person name="Pan J."/>
            <person name="Cron B.R."/>
            <person name="Toner B.M."/>
            <person name="Anantharaman K."/>
            <person name="Breier J.A."/>
            <person name="Dick G.J."/>
            <person name="Li M."/>
        </authorList>
    </citation>
    <scope>NUCLEOTIDE SEQUENCE</scope>
    <source>
        <strain evidence="6">SZUA-1501</strain>
    </source>
</reference>
<dbReference type="Gene3D" id="1.10.3210.10">
    <property type="entry name" value="Hypothetical protein af1432"/>
    <property type="match status" value="1"/>
</dbReference>
<evidence type="ECO:0000259" key="5">
    <source>
        <dbReference type="PROSITE" id="PS51880"/>
    </source>
</evidence>
<dbReference type="InterPro" id="IPR012675">
    <property type="entry name" value="Beta-grasp_dom_sf"/>
</dbReference>
<dbReference type="Proteomes" id="UP000606463">
    <property type="component" value="Unassembled WGS sequence"/>
</dbReference>
<dbReference type="PROSITE" id="PS51671">
    <property type="entry name" value="ACT"/>
    <property type="match status" value="1"/>
</dbReference>
<dbReference type="InterPro" id="IPR004811">
    <property type="entry name" value="RelA/Spo_fam"/>
</dbReference>
<dbReference type="AlphaFoldDB" id="A0A9D1CFS8"/>
<dbReference type="CDD" id="cd04876">
    <property type="entry name" value="ACT_RelA-SpoT"/>
    <property type="match status" value="1"/>
</dbReference>
<accession>A0A9D1CFS8</accession>
<protein>
    <submittedName>
        <fullName evidence="6">Bifunctional (P)ppGpp synthetase/guanosine-3',5'-bis(Diphosphate) 3'-pyrophosphohydrolase</fullName>
    </submittedName>
</protein>
<dbReference type="EMBL" id="DQVE01000041">
    <property type="protein sequence ID" value="HIP98452.1"/>
    <property type="molecule type" value="Genomic_DNA"/>
</dbReference>
<dbReference type="PANTHER" id="PTHR21262:SF31">
    <property type="entry name" value="GTP PYROPHOSPHOKINASE"/>
    <property type="match status" value="1"/>
</dbReference>
<dbReference type="InterPro" id="IPR003607">
    <property type="entry name" value="HD/PDEase_dom"/>
</dbReference>
<gene>
    <name evidence="6" type="ORF">EYH37_03710</name>
</gene>
<dbReference type="NCBIfam" id="TIGR00691">
    <property type="entry name" value="spoT_relA"/>
    <property type="match status" value="1"/>
</dbReference>
<comment type="function">
    <text evidence="2">In eubacteria ppGpp (guanosine 3'-diphosphate 5'-diphosphate) is a mediator of the stringent response that coordinates a variety of cellular activities in response to changes in nutritional abundance.</text>
</comment>
<dbReference type="SUPFAM" id="SSF109604">
    <property type="entry name" value="HD-domain/PDEase-like"/>
    <property type="match status" value="1"/>
</dbReference>
<dbReference type="InterPro" id="IPR004095">
    <property type="entry name" value="TGS"/>
</dbReference>
<proteinExistence type="inferred from homology"/>
<dbReference type="FunFam" id="3.30.460.10:FF:000001">
    <property type="entry name" value="GTP pyrophosphokinase RelA"/>
    <property type="match status" value="1"/>
</dbReference>
<evidence type="ECO:0000259" key="4">
    <source>
        <dbReference type="PROSITE" id="PS51831"/>
    </source>
</evidence>
<dbReference type="CDD" id="cd05399">
    <property type="entry name" value="NT_Rel-Spo_like"/>
    <property type="match status" value="1"/>
</dbReference>
<evidence type="ECO:0000256" key="1">
    <source>
        <dbReference type="ARBA" id="ARBA00025704"/>
    </source>
</evidence>
<organism evidence="6 7">
    <name type="scientific">Aquifex aeolicus</name>
    <dbReference type="NCBI Taxonomy" id="63363"/>
    <lineage>
        <taxon>Bacteria</taxon>
        <taxon>Pseudomonadati</taxon>
        <taxon>Aquificota</taxon>
        <taxon>Aquificia</taxon>
        <taxon>Aquificales</taxon>
        <taxon>Aquificaceae</taxon>
        <taxon>Aquifex</taxon>
    </lineage>
</organism>
<dbReference type="Pfam" id="PF13291">
    <property type="entry name" value="ACT_4"/>
    <property type="match status" value="1"/>
</dbReference>
<dbReference type="Gene3D" id="3.10.20.30">
    <property type="match status" value="1"/>
</dbReference>
<dbReference type="InterPro" id="IPR002912">
    <property type="entry name" value="ACT_dom"/>
</dbReference>
<dbReference type="SMART" id="SM00954">
    <property type="entry name" value="RelA_SpoT"/>
    <property type="match status" value="1"/>
</dbReference>
<feature type="domain" description="HD" evidence="4">
    <location>
        <begin position="47"/>
        <end position="146"/>
    </location>
</feature>
<comment type="caution">
    <text evidence="6">The sequence shown here is derived from an EMBL/GenBank/DDBJ whole genome shotgun (WGS) entry which is preliminary data.</text>
</comment>
<dbReference type="FunFam" id="3.10.20.30:FF:000002">
    <property type="entry name" value="GTP pyrophosphokinase (RelA/SpoT)"/>
    <property type="match status" value="1"/>
</dbReference>
<dbReference type="PANTHER" id="PTHR21262">
    <property type="entry name" value="GUANOSINE-3',5'-BIS DIPHOSPHATE 3'-PYROPHOSPHOHYDROLASE"/>
    <property type="match status" value="1"/>
</dbReference>
<dbReference type="PROSITE" id="PS51831">
    <property type="entry name" value="HD"/>
    <property type="match status" value="1"/>
</dbReference>
<dbReference type="GO" id="GO:0015969">
    <property type="term" value="P:guanosine tetraphosphate metabolic process"/>
    <property type="evidence" value="ECO:0007669"/>
    <property type="project" value="InterPro"/>
</dbReference>
<feature type="domain" description="TGS" evidence="5">
    <location>
        <begin position="387"/>
        <end position="448"/>
    </location>
</feature>
<dbReference type="Pfam" id="PF04607">
    <property type="entry name" value="RelA_SpoT"/>
    <property type="match status" value="1"/>
</dbReference>
<comment type="pathway">
    <text evidence="1">Purine metabolism.</text>
</comment>
<dbReference type="InterPro" id="IPR045865">
    <property type="entry name" value="ACT-like_dom_sf"/>
</dbReference>
<dbReference type="SUPFAM" id="SSF81271">
    <property type="entry name" value="TGS-like"/>
    <property type="match status" value="1"/>
</dbReference>
<dbReference type="InterPro" id="IPR033655">
    <property type="entry name" value="TGS_RelA/SpoT"/>
</dbReference>